<organism evidence="6 7">
    <name type="scientific">Phlebiopsis gigantea (strain 11061_1 CR5-6)</name>
    <name type="common">White-rot fungus</name>
    <name type="synonym">Peniophora gigantea</name>
    <dbReference type="NCBI Taxonomy" id="745531"/>
    <lineage>
        <taxon>Eukaryota</taxon>
        <taxon>Fungi</taxon>
        <taxon>Dikarya</taxon>
        <taxon>Basidiomycota</taxon>
        <taxon>Agaricomycotina</taxon>
        <taxon>Agaricomycetes</taxon>
        <taxon>Polyporales</taxon>
        <taxon>Phanerochaetaceae</taxon>
        <taxon>Phlebiopsis</taxon>
    </lineage>
</organism>
<dbReference type="EMBL" id="KN840472">
    <property type="protein sequence ID" value="KIP08964.1"/>
    <property type="molecule type" value="Genomic_DNA"/>
</dbReference>
<evidence type="ECO:0000256" key="3">
    <source>
        <dbReference type="ARBA" id="ARBA00022833"/>
    </source>
</evidence>
<dbReference type="Proteomes" id="UP000053257">
    <property type="component" value="Unassembled WGS sequence"/>
</dbReference>
<evidence type="ECO:0000259" key="5">
    <source>
        <dbReference type="PROSITE" id="PS50865"/>
    </source>
</evidence>
<dbReference type="STRING" id="745531.A0A0C3NUF7"/>
<keyword evidence="2 4" id="KW-0863">Zinc-finger</keyword>
<gene>
    <name evidence="6" type="ORF">PHLGIDRAFT_355068</name>
</gene>
<dbReference type="InterPro" id="IPR002893">
    <property type="entry name" value="Znf_MYND"/>
</dbReference>
<evidence type="ECO:0000256" key="4">
    <source>
        <dbReference type="PROSITE-ProRule" id="PRU00134"/>
    </source>
</evidence>
<keyword evidence="3" id="KW-0862">Zinc</keyword>
<name>A0A0C3NUF7_PHLG1</name>
<dbReference type="GO" id="GO:0008270">
    <property type="term" value="F:zinc ion binding"/>
    <property type="evidence" value="ECO:0007669"/>
    <property type="project" value="UniProtKB-KW"/>
</dbReference>
<proteinExistence type="predicted"/>
<dbReference type="Gene3D" id="1.25.40.20">
    <property type="entry name" value="Ankyrin repeat-containing domain"/>
    <property type="match status" value="1"/>
</dbReference>
<dbReference type="InterPro" id="IPR036770">
    <property type="entry name" value="Ankyrin_rpt-contain_sf"/>
</dbReference>
<dbReference type="Pfam" id="PF01753">
    <property type="entry name" value="zf-MYND"/>
    <property type="match status" value="1"/>
</dbReference>
<evidence type="ECO:0000256" key="1">
    <source>
        <dbReference type="ARBA" id="ARBA00022723"/>
    </source>
</evidence>
<protein>
    <recommendedName>
        <fullName evidence="5">MYND-type domain-containing protein</fullName>
    </recommendedName>
</protein>
<dbReference type="PROSITE" id="PS50865">
    <property type="entry name" value="ZF_MYND_2"/>
    <property type="match status" value="1"/>
</dbReference>
<feature type="domain" description="MYND-type" evidence="5">
    <location>
        <begin position="285"/>
        <end position="328"/>
    </location>
</feature>
<keyword evidence="7" id="KW-1185">Reference proteome</keyword>
<dbReference type="SUPFAM" id="SSF48403">
    <property type="entry name" value="Ankyrin repeat"/>
    <property type="match status" value="1"/>
</dbReference>
<evidence type="ECO:0000313" key="6">
    <source>
        <dbReference type="EMBL" id="KIP08964.1"/>
    </source>
</evidence>
<dbReference type="AlphaFoldDB" id="A0A0C3NUF7"/>
<sequence length="338" mass="37963">MANRTTVTPELLQALVNRGIAARDTGRGRPIEELLRTTDSLRGQESQRLRTWFSMNGIQPSKDLADELGSSLLCGNLEKVKDDFAKRVSEFVRSGRPEEEARSEAVLELYNLRWGPTRIPIYNVILAGRVLARWYYEQQMAVTRWLVYEAKVPVDGKDISGAETIHHAIGCAPTLEIEFAQMLYDAGGNVNQRDRYGCTAMHEAMQIQDGLSAEAVRRNKTALEWYLAHGGNLDIRGNDGKSVRDLVKHSWNLWSHAGDRLAMADLVSIVDLEDARRRQLGKKCCSFCGRLPEGMVRLMACAQCHSARYCSAPRRCQAGDWPRHKAACKKASNTSKTR</sequence>
<keyword evidence="1" id="KW-0479">Metal-binding</keyword>
<dbReference type="Gene3D" id="6.10.140.2220">
    <property type="match status" value="1"/>
</dbReference>
<dbReference type="SUPFAM" id="SSF144232">
    <property type="entry name" value="HIT/MYND zinc finger-like"/>
    <property type="match status" value="1"/>
</dbReference>
<accession>A0A0C3NUF7</accession>
<evidence type="ECO:0000313" key="7">
    <source>
        <dbReference type="Proteomes" id="UP000053257"/>
    </source>
</evidence>
<dbReference type="HOGENOM" id="CLU_880136_0_0_1"/>
<reference evidence="6 7" key="1">
    <citation type="journal article" date="2014" name="PLoS Genet.">
        <title>Analysis of the Phlebiopsis gigantea genome, transcriptome and secretome provides insight into its pioneer colonization strategies of wood.</title>
        <authorList>
            <person name="Hori C."/>
            <person name="Ishida T."/>
            <person name="Igarashi K."/>
            <person name="Samejima M."/>
            <person name="Suzuki H."/>
            <person name="Master E."/>
            <person name="Ferreira P."/>
            <person name="Ruiz-Duenas F.J."/>
            <person name="Held B."/>
            <person name="Canessa P."/>
            <person name="Larrondo L.F."/>
            <person name="Schmoll M."/>
            <person name="Druzhinina I.S."/>
            <person name="Kubicek C.P."/>
            <person name="Gaskell J.A."/>
            <person name="Kersten P."/>
            <person name="St John F."/>
            <person name="Glasner J."/>
            <person name="Sabat G."/>
            <person name="Splinter BonDurant S."/>
            <person name="Syed K."/>
            <person name="Yadav J."/>
            <person name="Mgbeahuruike A.C."/>
            <person name="Kovalchuk A."/>
            <person name="Asiegbu F.O."/>
            <person name="Lackner G."/>
            <person name="Hoffmeister D."/>
            <person name="Rencoret J."/>
            <person name="Gutierrez A."/>
            <person name="Sun H."/>
            <person name="Lindquist E."/>
            <person name="Barry K."/>
            <person name="Riley R."/>
            <person name="Grigoriev I.V."/>
            <person name="Henrissat B."/>
            <person name="Kues U."/>
            <person name="Berka R.M."/>
            <person name="Martinez A.T."/>
            <person name="Covert S.F."/>
            <person name="Blanchette R.A."/>
            <person name="Cullen D."/>
        </authorList>
    </citation>
    <scope>NUCLEOTIDE SEQUENCE [LARGE SCALE GENOMIC DNA]</scope>
    <source>
        <strain evidence="6 7">11061_1 CR5-6</strain>
    </source>
</reference>
<evidence type="ECO:0000256" key="2">
    <source>
        <dbReference type="ARBA" id="ARBA00022771"/>
    </source>
</evidence>
<dbReference type="OrthoDB" id="432970at2759"/>